<evidence type="ECO:0000256" key="13">
    <source>
        <dbReference type="ARBA" id="ARBA00025224"/>
    </source>
</evidence>
<evidence type="ECO:0000256" key="15">
    <source>
        <dbReference type="PROSITE-ProRule" id="PRU00176"/>
    </source>
</evidence>
<keyword evidence="8 16" id="KW-0862">Zinc</keyword>
<evidence type="ECO:0000256" key="17">
    <source>
        <dbReference type="SAM" id="MobiDB-lite"/>
    </source>
</evidence>
<keyword evidence="21" id="KW-1185">Reference proteome</keyword>
<feature type="region of interest" description="Disordered" evidence="17">
    <location>
        <begin position="400"/>
        <end position="422"/>
    </location>
</feature>
<dbReference type="GO" id="GO:0017070">
    <property type="term" value="F:U6 snRNA binding"/>
    <property type="evidence" value="ECO:0007669"/>
    <property type="project" value="TreeGrafter"/>
</dbReference>
<dbReference type="EMBL" id="KZ559521">
    <property type="protein sequence ID" value="PLN83130.1"/>
    <property type="molecule type" value="Genomic_DNA"/>
</dbReference>
<dbReference type="InterPro" id="IPR039171">
    <property type="entry name" value="Cwc2/Slt11"/>
</dbReference>
<dbReference type="InterPro" id="IPR000504">
    <property type="entry name" value="RRM_dom"/>
</dbReference>
<feature type="compositionally biased region" description="Basic residues" evidence="17">
    <location>
        <begin position="55"/>
        <end position="68"/>
    </location>
</feature>
<dbReference type="PROSITE" id="PS50102">
    <property type="entry name" value="RRM"/>
    <property type="match status" value="1"/>
</dbReference>
<dbReference type="SUPFAM" id="SSF90229">
    <property type="entry name" value="CCCH zinc finger"/>
    <property type="match status" value="1"/>
</dbReference>
<dbReference type="GO" id="GO:0006397">
    <property type="term" value="P:mRNA processing"/>
    <property type="evidence" value="ECO:0007669"/>
    <property type="project" value="UniProtKB-KW"/>
</dbReference>
<evidence type="ECO:0000313" key="21">
    <source>
        <dbReference type="Proteomes" id="UP000235023"/>
    </source>
</evidence>
<protein>
    <recommendedName>
        <fullName evidence="3">Pre-mRNA-splicing factor CWC2</fullName>
    </recommendedName>
    <alternativeName>
        <fullName evidence="14">Pre-mRNA-splicing factor cwc2</fullName>
    </alternativeName>
</protein>
<keyword evidence="5 16" id="KW-0479">Metal-binding</keyword>
<dbReference type="GO" id="GO:0071006">
    <property type="term" value="C:U2-type catalytic step 1 spliceosome"/>
    <property type="evidence" value="ECO:0007669"/>
    <property type="project" value="TreeGrafter"/>
</dbReference>
<dbReference type="InterPro" id="IPR035979">
    <property type="entry name" value="RBD_domain_sf"/>
</dbReference>
<feature type="region of interest" description="Disordered" evidence="17">
    <location>
        <begin position="1"/>
        <end position="84"/>
    </location>
</feature>
<keyword evidence="4" id="KW-0507">mRNA processing</keyword>
<evidence type="ECO:0000259" key="19">
    <source>
        <dbReference type="PROSITE" id="PS50103"/>
    </source>
</evidence>
<organism evidence="20 21">
    <name type="scientific">Aspergillus taichungensis</name>
    <dbReference type="NCBI Taxonomy" id="482145"/>
    <lineage>
        <taxon>Eukaryota</taxon>
        <taxon>Fungi</taxon>
        <taxon>Dikarya</taxon>
        <taxon>Ascomycota</taxon>
        <taxon>Pezizomycotina</taxon>
        <taxon>Eurotiomycetes</taxon>
        <taxon>Eurotiomycetidae</taxon>
        <taxon>Eurotiales</taxon>
        <taxon>Aspergillaceae</taxon>
        <taxon>Aspergillus</taxon>
        <taxon>Aspergillus subgen. Circumdati</taxon>
    </lineage>
</organism>
<proteinExistence type="inferred from homology"/>
<feature type="compositionally biased region" description="Low complexity" evidence="17">
    <location>
        <begin position="24"/>
        <end position="43"/>
    </location>
</feature>
<reference evidence="21" key="1">
    <citation type="submission" date="2017-12" db="EMBL/GenBank/DDBJ databases">
        <authorList>
            <consortium name="DOE Joint Genome Institute"/>
            <person name="Mondo S.J."/>
            <person name="Kjaerbolling I."/>
            <person name="Vesth T.C."/>
            <person name="Frisvad J.C."/>
            <person name="Nybo J.L."/>
            <person name="Theobald S."/>
            <person name="Kuo A."/>
            <person name="Bowyer P."/>
            <person name="Matsuda Y."/>
            <person name="Lyhne E.K."/>
            <person name="Kogle M.E."/>
            <person name="Clum A."/>
            <person name="Lipzen A."/>
            <person name="Salamov A."/>
            <person name="Ngan C.Y."/>
            <person name="Daum C."/>
            <person name="Chiniquy J."/>
            <person name="Barry K."/>
            <person name="LaButti K."/>
            <person name="Haridas S."/>
            <person name="Simmons B.A."/>
            <person name="Magnuson J.K."/>
            <person name="Mortensen U.H."/>
            <person name="Larsen T.O."/>
            <person name="Grigoriev I.V."/>
            <person name="Baker S.E."/>
            <person name="Andersen M.R."/>
            <person name="Nordberg H.P."/>
            <person name="Cantor M.N."/>
            <person name="Hua S.X."/>
        </authorList>
    </citation>
    <scope>NUCLEOTIDE SEQUENCE [LARGE SCALE GENOMIC DNA]</scope>
    <source>
        <strain evidence="21">IBT 19404</strain>
    </source>
</reference>
<dbReference type="Pfam" id="PF00076">
    <property type="entry name" value="RRM_1"/>
    <property type="match status" value="1"/>
</dbReference>
<keyword evidence="11" id="KW-0539">Nucleus</keyword>
<keyword evidence="12" id="KW-0131">Cell cycle</keyword>
<dbReference type="GO" id="GO:0008270">
    <property type="term" value="F:zinc ion binding"/>
    <property type="evidence" value="ECO:0007669"/>
    <property type="project" value="UniProtKB-KW"/>
</dbReference>
<evidence type="ECO:0000256" key="14">
    <source>
        <dbReference type="ARBA" id="ARBA00072313"/>
    </source>
</evidence>
<dbReference type="CDD" id="cd12360">
    <property type="entry name" value="RRM_cwf2"/>
    <property type="match status" value="1"/>
</dbReference>
<keyword evidence="7 16" id="KW-0863">Zinc-finger</keyword>
<dbReference type="InterPro" id="IPR034181">
    <property type="entry name" value="Cwc2_RRM"/>
</dbReference>
<feature type="zinc finger region" description="C3H1-type" evidence="16">
    <location>
        <begin position="134"/>
        <end position="156"/>
    </location>
</feature>
<evidence type="ECO:0000256" key="11">
    <source>
        <dbReference type="ARBA" id="ARBA00023242"/>
    </source>
</evidence>
<evidence type="ECO:0000256" key="5">
    <source>
        <dbReference type="ARBA" id="ARBA00022723"/>
    </source>
</evidence>
<dbReference type="InterPro" id="IPR000571">
    <property type="entry name" value="Znf_CCCH"/>
</dbReference>
<dbReference type="Pfam" id="PF16131">
    <property type="entry name" value="Torus"/>
    <property type="match status" value="1"/>
</dbReference>
<dbReference type="InterPro" id="IPR012677">
    <property type="entry name" value="Nucleotide-bd_a/b_plait_sf"/>
</dbReference>
<dbReference type="InterPro" id="IPR036855">
    <property type="entry name" value="Znf_CCCH_sf"/>
</dbReference>
<feature type="compositionally biased region" description="Low complexity" evidence="17">
    <location>
        <begin position="1"/>
        <end position="13"/>
    </location>
</feature>
<dbReference type="OrthoDB" id="10251848at2759"/>
<name>A0A2J5I044_9EURO</name>
<dbReference type="PANTHER" id="PTHR14089">
    <property type="entry name" value="PRE-MRNA-SPLICING FACTOR RBM22"/>
    <property type="match status" value="1"/>
</dbReference>
<dbReference type="SMART" id="SM00360">
    <property type="entry name" value="RRM"/>
    <property type="match status" value="1"/>
</dbReference>
<comment type="subcellular location">
    <subcellularLocation>
        <location evidence="1">Nucleus</location>
    </subcellularLocation>
</comment>
<dbReference type="SUPFAM" id="SSF54928">
    <property type="entry name" value="RNA-binding domain, RBD"/>
    <property type="match status" value="1"/>
</dbReference>
<evidence type="ECO:0000256" key="1">
    <source>
        <dbReference type="ARBA" id="ARBA00004123"/>
    </source>
</evidence>
<evidence type="ECO:0000256" key="10">
    <source>
        <dbReference type="ARBA" id="ARBA00023187"/>
    </source>
</evidence>
<comment type="function">
    <text evidence="13">Involved in the first step of pre-mRNA splicing. Required for cell growth and cell cycle control. Plays a role in the levels of the U1, U4, U5 and U6 snRNAs and the maintenance of the U4/U6 snRNA complex. May provide the link between the 'nineteen complex' NTC spliceosome protein complex and the spliceosome through the U6 snRNA. Associates predominantly with U6 snRNAs in assembled active spliceosomes. Binds directly to the internal stem-loop (ISL) domain of the U6 snRNA and to the pre-mRNA intron near the 5' splice site during the activation and catalytic phases of the spliceosome cycle.</text>
</comment>
<evidence type="ECO:0000256" key="2">
    <source>
        <dbReference type="ARBA" id="ARBA00008024"/>
    </source>
</evidence>
<feature type="domain" description="RRM" evidence="18">
    <location>
        <begin position="192"/>
        <end position="266"/>
    </location>
</feature>
<evidence type="ECO:0000256" key="6">
    <source>
        <dbReference type="ARBA" id="ARBA00022728"/>
    </source>
</evidence>
<dbReference type="Gene3D" id="3.30.70.330">
    <property type="match status" value="1"/>
</dbReference>
<dbReference type="InterPro" id="IPR032297">
    <property type="entry name" value="Torus"/>
</dbReference>
<evidence type="ECO:0000256" key="9">
    <source>
        <dbReference type="ARBA" id="ARBA00022884"/>
    </source>
</evidence>
<feature type="compositionally biased region" description="Low complexity" evidence="17">
    <location>
        <begin position="363"/>
        <end position="375"/>
    </location>
</feature>
<feature type="domain" description="C3H1-type" evidence="19">
    <location>
        <begin position="134"/>
        <end position="156"/>
    </location>
</feature>
<dbReference type="GO" id="GO:0000974">
    <property type="term" value="C:Prp19 complex"/>
    <property type="evidence" value="ECO:0007669"/>
    <property type="project" value="TreeGrafter"/>
</dbReference>
<gene>
    <name evidence="20" type="ORF">BDW42DRAFT_192481</name>
</gene>
<evidence type="ECO:0000256" key="16">
    <source>
        <dbReference type="PROSITE-ProRule" id="PRU00723"/>
    </source>
</evidence>
<sequence length="422" mass="46081">MADTAVVDAPAAVEPSPTPVTDQQTATDENALTTTTTDQQSQEPEQEGDGTVAVKKTKKIIRRKRRPARPQIDPATVKSEPPPQTGTVFNIWYNKWSGGDREDKYLSKHAAEGRCNVAKDSGYTRADKVTGSYFCLFFARGVCHKGHECEYLHRLPTLHDLFNPNVDCFGRDKFSDYRDDMGGVGSFTRQNRTLYVGRIHVSDDIEEVVSRHFQEWGQIDRIRVLTARGVAFVTYTNTANAEFAKEAMAHQSLDHNEILNVRWATVDPNPLAQKREARRLEEQAAEAVRRALPAEYVAELEGKDPEAKKRRKIEGSFGLQGYEPSDEIWYTRTKALEGSEQPAQLEAPAEQLMLEGASSSAAAYGTPAPAAQGQVASGGGGGIFNSSTVAALQSMAGGNITTQAPKAPSGPLVGYGSDDDSD</sequence>
<feature type="region of interest" description="Disordered" evidence="17">
    <location>
        <begin position="363"/>
        <end position="382"/>
    </location>
</feature>
<comment type="similarity">
    <text evidence="2">Belongs to the RRM CWC2 family.</text>
</comment>
<dbReference type="GO" id="GO:0008380">
    <property type="term" value="P:RNA splicing"/>
    <property type="evidence" value="ECO:0007669"/>
    <property type="project" value="UniProtKB-KW"/>
</dbReference>
<evidence type="ECO:0000256" key="7">
    <source>
        <dbReference type="ARBA" id="ARBA00022771"/>
    </source>
</evidence>
<dbReference type="GO" id="GO:0071007">
    <property type="term" value="C:U2-type catalytic step 2 spliceosome"/>
    <property type="evidence" value="ECO:0007669"/>
    <property type="project" value="TreeGrafter"/>
</dbReference>
<evidence type="ECO:0000259" key="18">
    <source>
        <dbReference type="PROSITE" id="PS50102"/>
    </source>
</evidence>
<keyword evidence="9 15" id="KW-0694">RNA-binding</keyword>
<accession>A0A2J5I044</accession>
<evidence type="ECO:0000313" key="20">
    <source>
        <dbReference type="EMBL" id="PLN83130.1"/>
    </source>
</evidence>
<dbReference type="AlphaFoldDB" id="A0A2J5I044"/>
<keyword evidence="6" id="KW-0747">Spliceosome</keyword>
<dbReference type="FunFam" id="3.30.70.330:FF:000249">
    <property type="entry name" value="Pre-mRNA-splicing factor CWC2, variant"/>
    <property type="match status" value="1"/>
</dbReference>
<evidence type="ECO:0000256" key="3">
    <source>
        <dbReference type="ARBA" id="ARBA00017295"/>
    </source>
</evidence>
<evidence type="ECO:0000256" key="12">
    <source>
        <dbReference type="ARBA" id="ARBA00023306"/>
    </source>
</evidence>
<dbReference type="PROSITE" id="PS50103">
    <property type="entry name" value="ZF_C3H1"/>
    <property type="match status" value="1"/>
</dbReference>
<evidence type="ECO:0000256" key="4">
    <source>
        <dbReference type="ARBA" id="ARBA00022664"/>
    </source>
</evidence>
<evidence type="ECO:0000256" key="8">
    <source>
        <dbReference type="ARBA" id="ARBA00022833"/>
    </source>
</evidence>
<dbReference type="Proteomes" id="UP000235023">
    <property type="component" value="Unassembled WGS sequence"/>
</dbReference>
<dbReference type="PANTHER" id="PTHR14089:SF2">
    <property type="entry name" value="PRE-MRNA-SPLICING FACTOR CWC2"/>
    <property type="match status" value="1"/>
</dbReference>
<keyword evidence="10" id="KW-0508">mRNA splicing</keyword>
<dbReference type="GO" id="GO:0036002">
    <property type="term" value="F:pre-mRNA binding"/>
    <property type="evidence" value="ECO:0007669"/>
    <property type="project" value="TreeGrafter"/>
</dbReference>